<feature type="compositionally biased region" description="Polar residues" evidence="1">
    <location>
        <begin position="1252"/>
        <end position="1267"/>
    </location>
</feature>
<keyword evidence="2" id="KW-0472">Membrane</keyword>
<feature type="region of interest" description="Disordered" evidence="1">
    <location>
        <begin position="987"/>
        <end position="1339"/>
    </location>
</feature>
<feature type="compositionally biased region" description="Low complexity" evidence="1">
    <location>
        <begin position="380"/>
        <end position="398"/>
    </location>
</feature>
<comment type="caution">
    <text evidence="3">The sequence shown here is derived from an EMBL/GenBank/DDBJ whole genome shotgun (WGS) entry which is preliminary data.</text>
</comment>
<keyword evidence="2" id="KW-1133">Transmembrane helix</keyword>
<feature type="compositionally biased region" description="Polar residues" evidence="1">
    <location>
        <begin position="1507"/>
        <end position="1523"/>
    </location>
</feature>
<feature type="compositionally biased region" description="Basic and acidic residues" evidence="1">
    <location>
        <begin position="237"/>
        <end position="246"/>
    </location>
</feature>
<feature type="compositionally biased region" description="Low complexity" evidence="1">
    <location>
        <begin position="1134"/>
        <end position="1145"/>
    </location>
</feature>
<feature type="compositionally biased region" description="Low complexity" evidence="1">
    <location>
        <begin position="1494"/>
        <end position="1504"/>
    </location>
</feature>
<evidence type="ECO:0008006" key="5">
    <source>
        <dbReference type="Google" id="ProtNLM"/>
    </source>
</evidence>
<feature type="region of interest" description="Disordered" evidence="1">
    <location>
        <begin position="1408"/>
        <end position="1443"/>
    </location>
</feature>
<feature type="compositionally biased region" description="Basic and acidic residues" evidence="1">
    <location>
        <begin position="345"/>
        <end position="364"/>
    </location>
</feature>
<feature type="region of interest" description="Disordered" evidence="1">
    <location>
        <begin position="100"/>
        <end position="451"/>
    </location>
</feature>
<feature type="compositionally biased region" description="Polar residues" evidence="1">
    <location>
        <begin position="412"/>
        <end position="426"/>
    </location>
</feature>
<feature type="transmembrane region" description="Helical" evidence="2">
    <location>
        <begin position="1644"/>
        <end position="1664"/>
    </location>
</feature>
<feature type="compositionally biased region" description="Basic and acidic residues" evidence="1">
    <location>
        <begin position="294"/>
        <end position="310"/>
    </location>
</feature>
<evidence type="ECO:0000313" key="3">
    <source>
        <dbReference type="EMBL" id="KAF9153249.1"/>
    </source>
</evidence>
<feature type="compositionally biased region" description="Polar residues" evidence="1">
    <location>
        <begin position="192"/>
        <end position="214"/>
    </location>
</feature>
<feature type="compositionally biased region" description="Acidic residues" evidence="1">
    <location>
        <begin position="1155"/>
        <end position="1190"/>
    </location>
</feature>
<dbReference type="EMBL" id="JAAAUQ010000186">
    <property type="protein sequence ID" value="KAF9153249.1"/>
    <property type="molecule type" value="Genomic_DNA"/>
</dbReference>
<accession>A0A9P5VD99</accession>
<feature type="compositionally biased region" description="Polar residues" evidence="1">
    <location>
        <begin position="227"/>
        <end position="236"/>
    </location>
</feature>
<feature type="compositionally biased region" description="Polar residues" evidence="1">
    <location>
        <begin position="1207"/>
        <end position="1226"/>
    </location>
</feature>
<feature type="compositionally biased region" description="Basic residues" evidence="1">
    <location>
        <begin position="429"/>
        <end position="450"/>
    </location>
</feature>
<keyword evidence="2" id="KW-0812">Transmembrane</keyword>
<feature type="compositionally biased region" description="Acidic residues" evidence="1">
    <location>
        <begin position="1074"/>
        <end position="1091"/>
    </location>
</feature>
<feature type="compositionally biased region" description="Polar residues" evidence="1">
    <location>
        <begin position="140"/>
        <end position="166"/>
    </location>
</feature>
<name>A0A9P5VD99_9FUNG</name>
<evidence type="ECO:0000256" key="2">
    <source>
        <dbReference type="SAM" id="Phobius"/>
    </source>
</evidence>
<feature type="region of interest" description="Disordered" evidence="1">
    <location>
        <begin position="1476"/>
        <end position="1523"/>
    </location>
</feature>
<reference evidence="3" key="1">
    <citation type="journal article" date="2020" name="Fungal Divers.">
        <title>Resolving the Mortierellaceae phylogeny through synthesis of multi-gene phylogenetics and phylogenomics.</title>
        <authorList>
            <person name="Vandepol N."/>
            <person name="Liber J."/>
            <person name="Desiro A."/>
            <person name="Na H."/>
            <person name="Kennedy M."/>
            <person name="Barry K."/>
            <person name="Grigoriev I.V."/>
            <person name="Miller A.N."/>
            <person name="O'Donnell K."/>
            <person name="Stajich J.E."/>
            <person name="Bonito G."/>
        </authorList>
    </citation>
    <scope>NUCLEOTIDE SEQUENCE</scope>
    <source>
        <strain evidence="3">NRRL 6426</strain>
    </source>
</reference>
<feature type="compositionally biased region" description="Basic and acidic residues" evidence="1">
    <location>
        <begin position="1284"/>
        <end position="1295"/>
    </location>
</feature>
<feature type="region of interest" description="Disordered" evidence="1">
    <location>
        <begin position="764"/>
        <end position="783"/>
    </location>
</feature>
<proteinExistence type="predicted"/>
<organism evidence="3 4">
    <name type="scientific">Linnemannia schmuckeri</name>
    <dbReference type="NCBI Taxonomy" id="64567"/>
    <lineage>
        <taxon>Eukaryota</taxon>
        <taxon>Fungi</taxon>
        <taxon>Fungi incertae sedis</taxon>
        <taxon>Mucoromycota</taxon>
        <taxon>Mortierellomycotina</taxon>
        <taxon>Mortierellomycetes</taxon>
        <taxon>Mortierellales</taxon>
        <taxon>Mortierellaceae</taxon>
        <taxon>Linnemannia</taxon>
    </lineage>
</organism>
<protein>
    <recommendedName>
        <fullName evidence="5">RGS domain-containing protein</fullName>
    </recommendedName>
</protein>
<dbReference type="Proteomes" id="UP000748756">
    <property type="component" value="Unassembled WGS sequence"/>
</dbReference>
<feature type="compositionally biased region" description="Polar residues" evidence="1">
    <location>
        <begin position="313"/>
        <end position="339"/>
    </location>
</feature>
<keyword evidence="4" id="KW-1185">Reference proteome</keyword>
<dbReference type="OrthoDB" id="5584247at2759"/>
<evidence type="ECO:0000256" key="1">
    <source>
        <dbReference type="SAM" id="MobiDB-lite"/>
    </source>
</evidence>
<feature type="compositionally biased region" description="Low complexity" evidence="1">
    <location>
        <begin position="1296"/>
        <end position="1306"/>
    </location>
</feature>
<evidence type="ECO:0000313" key="4">
    <source>
        <dbReference type="Proteomes" id="UP000748756"/>
    </source>
</evidence>
<feature type="region of interest" description="Disordered" evidence="1">
    <location>
        <begin position="791"/>
        <end position="824"/>
    </location>
</feature>
<feature type="transmembrane region" description="Helical" evidence="2">
    <location>
        <begin position="1619"/>
        <end position="1638"/>
    </location>
</feature>
<gene>
    <name evidence="3" type="ORF">BG015_003764</name>
</gene>
<feature type="compositionally biased region" description="Low complexity" evidence="1">
    <location>
        <begin position="100"/>
        <end position="139"/>
    </location>
</feature>
<feature type="compositionally biased region" description="Basic and acidic residues" evidence="1">
    <location>
        <begin position="1057"/>
        <end position="1073"/>
    </location>
</feature>
<feature type="region of interest" description="Disordered" evidence="1">
    <location>
        <begin position="1"/>
        <end position="70"/>
    </location>
</feature>
<feature type="compositionally biased region" description="Acidic residues" evidence="1">
    <location>
        <begin position="254"/>
        <end position="265"/>
    </location>
</feature>
<feature type="transmembrane region" description="Helical" evidence="2">
    <location>
        <begin position="1702"/>
        <end position="1723"/>
    </location>
</feature>
<sequence length="1730" mass="189557">MDGVAFQGMPRIALTPAEEAQIPRPHSLASQVASAVPSAYSRTTSPPPPPLLSSSSSARHPHSRNQHSAIAYHPYYTNNLSTTGSLAGLGAHLASPSSASIPYSDSYYSRSSSPGPRASSPSVPFQHHTTSAPSPSTPSNLGSNKSPGVTTEEQEYPQNPQESYYSQIPPRSASPGPSRLAFALGPRPARSPSPQLHNNSNLYDHYQPRSSYFHRNSHDVHPRPGSPLNQEYQDSWDSNHRVRQRVESPNAVTDSEDEEDSESGNDSDNPRKTSQYLHRPVTPQRSNSKSILTRLRETTSRLSLGDDYRRPSRASQESSQRGDSGGPQTTRDSQDSSASRPGESGGKEVLQDLSDEERAQEPRKSRSGWRPSLSLIRQESSNGSTGNSNNLYLQNNPNRISDMLPSMDPNYDSHNNLHNRDSSNSQAKKGSRKKNSKASKKKRRRQKKRRAEQLAALQKQQQLYEQQLAEQALYLPELSQILDKKTRYPLSYDDFEAFLRSQRAVEYLNFWTDVTAHEQLCRTFDVSERRQKRELQLEERAIARDKRRVALMAAMESGRITPDPELLTPGFGAGTGIGIGASGQDIEGSNLYSASRSSLQLPLNDHLSFPPESRRYGIQDSSAPFPPAPPSHSGYFQSGAVGNAYNRQLAGAGADRTSNEMSRPSLEEAHISEQDAVVAAVAMRAHRNGLMPTSQSREDTRRGSFDYYRPLPGGATGGSALSSLRYLQNNNSNGFVGGPLTNSHSAPNAYNMLMRGRGSVDVMARSNSRNSRTRPTAGEDYFGNGIRRVTSQNFHSPQTPPQHSHHHHQQQEEGGVPSTVTQSDQEVLQDEQVTGSNGQQYPGLRRQDSQLSIAFTEPELYRRPSMARFGGIGPLQASPMIRRSGESAYAPSLYSMGTEGRALLVQSFRTISLEDVQESALRIYRKYLIQLRTASMAAEEEAAAFAASKETNGDRKDRLNRLSLEKSFAPGWDGYAEEVIAQWNEKWKGRSREARRSRRLTGGRRTYSGRSADGDNSGQPSTVGDDDGPQGHADEVGQGHGLTISTQSKAPNPDQGYRNEERGEHSGEEGDDHRDDDEGDHEDEEHDDFEEGTTPGRREKSSAPSSPLSPRMRKRTGTGLSALLNPLLTRLMRTETTVVELPTLTINTTTIEEAAVLDDSEDDDSEDDDDEEDEDSDDEDEDEDDEEENENERNVGPTYKGRVPLPQSHQETPTITKESPPSSSGPKQAVEVEEVVIEKVLDRSMPAAAIVSPQTIGTESDQSQGYASDTEAPDGLRATAASESSDHPEADELSRKSSTSSSLSSSWDQITKKDLQKQVTILPPPAASSTRTTPYHRQGLRGVRLGTRRAAESATRTAHNVGLQLSTFWNKNFHQESGSSSSSLDVIQVTPATSPRIDIQFQIPAIVMDSPSSNDRSGFVKDQSNEKSGSVKDQSNEKIGGLSPLSASVASSPIVPLQNVVATGQPSTASDLAHNLSKKLTPHPPALPFGSPGGLSTTTSKLGTAPASPQSPVGQTSTGVPTTHFSGSSPAAVAASAAAAAFYLPLECRQRIHTQVQEEGRTEAPYLYGPAKGFVMDVVLQDHYYPLFLKYVEQQNLGLLTRNHPNNVLKRRGMIWSGIAIWLVVLAAQLTLILIGQGGWESPWVYLVGTVGGWTGSVCLATGVKRFSPLLGIAGKICEDKHLFRFRKVLEPSIRIRHKLRAYWMLAYCFFWSTVIMVIFAALPQRTNSE</sequence>